<accession>A0A9N9UKW9</accession>
<dbReference type="SUPFAM" id="SSF55729">
    <property type="entry name" value="Acyl-CoA N-acyltransferases (Nat)"/>
    <property type="match status" value="1"/>
</dbReference>
<proteinExistence type="predicted"/>
<dbReference type="InterPro" id="IPR051531">
    <property type="entry name" value="N-acetyltransferase"/>
</dbReference>
<dbReference type="Proteomes" id="UP000754883">
    <property type="component" value="Unassembled WGS sequence"/>
</dbReference>
<comment type="caution">
    <text evidence="2">The sequence shown here is derived from an EMBL/GenBank/DDBJ whole genome shotgun (WGS) entry which is preliminary data.</text>
</comment>
<dbReference type="AlphaFoldDB" id="A0A9N9UKW9"/>
<name>A0A9N9UKW9_9HYPO</name>
<keyword evidence="3" id="KW-1185">Reference proteome</keyword>
<feature type="domain" description="N-acetyltransferase" evidence="1">
    <location>
        <begin position="81"/>
        <end position="271"/>
    </location>
</feature>
<dbReference type="PANTHER" id="PTHR43792">
    <property type="entry name" value="GNAT FAMILY, PUTATIVE (AFU_ORTHOLOGUE AFUA_3G00765)-RELATED-RELATED"/>
    <property type="match status" value="1"/>
</dbReference>
<reference evidence="2 3" key="2">
    <citation type="submission" date="2021-10" db="EMBL/GenBank/DDBJ databases">
        <authorList>
            <person name="Piombo E."/>
        </authorList>
    </citation>
    <scope>NUCLEOTIDE SEQUENCE [LARGE SCALE GENOMIC DNA]</scope>
</reference>
<protein>
    <recommendedName>
        <fullName evidence="1">N-acetyltransferase domain-containing protein</fullName>
    </recommendedName>
</protein>
<dbReference type="InterPro" id="IPR016181">
    <property type="entry name" value="Acyl_CoA_acyltransferase"/>
</dbReference>
<sequence length="287" mass="32913">MGNRGHLSATARIRAYATIRRRRILFPVKSCLVRCKPTSHSSSFGTWRKGPAEAKRWSTIKTTLPRLPPHSERKTTTTGRLTLRPLQNDSHDLAALHALRTDEKVMRWSPRGRVDANLKETYVHDLEFLADPSLNSEHLAYAICLKSNGEFIGYGGLSCRPEFVGWPAVSFVIKSDLWGQGYATEFLEGFVDMWRRLPRKLAVIRVLVNTVYGDSEIKDECLAGNPTYDNVACHRVLEKSGFEKREEFDEYNHRRKKKERRHGWVMKKSNAHFLEEQLSALQITGCN</sequence>
<gene>
    <name evidence="2" type="ORF">CBYS24578_00013469</name>
</gene>
<evidence type="ECO:0000259" key="1">
    <source>
        <dbReference type="PROSITE" id="PS51186"/>
    </source>
</evidence>
<dbReference type="GO" id="GO:0016747">
    <property type="term" value="F:acyltransferase activity, transferring groups other than amino-acyl groups"/>
    <property type="evidence" value="ECO:0007669"/>
    <property type="project" value="InterPro"/>
</dbReference>
<dbReference type="OrthoDB" id="4072826at2759"/>
<dbReference type="InterPro" id="IPR000182">
    <property type="entry name" value="GNAT_dom"/>
</dbReference>
<dbReference type="Gene3D" id="3.40.630.30">
    <property type="match status" value="1"/>
</dbReference>
<dbReference type="PANTHER" id="PTHR43792:SF1">
    <property type="entry name" value="N-ACETYLTRANSFERASE DOMAIN-CONTAINING PROTEIN"/>
    <property type="match status" value="1"/>
</dbReference>
<evidence type="ECO:0000313" key="2">
    <source>
        <dbReference type="EMBL" id="CAG9994504.1"/>
    </source>
</evidence>
<organism evidence="2 3">
    <name type="scientific">Clonostachys byssicola</name>
    <dbReference type="NCBI Taxonomy" id="160290"/>
    <lineage>
        <taxon>Eukaryota</taxon>
        <taxon>Fungi</taxon>
        <taxon>Dikarya</taxon>
        <taxon>Ascomycota</taxon>
        <taxon>Pezizomycotina</taxon>
        <taxon>Sordariomycetes</taxon>
        <taxon>Hypocreomycetidae</taxon>
        <taxon>Hypocreales</taxon>
        <taxon>Bionectriaceae</taxon>
        <taxon>Clonostachys</taxon>
    </lineage>
</organism>
<dbReference type="PROSITE" id="PS51186">
    <property type="entry name" value="GNAT"/>
    <property type="match status" value="1"/>
</dbReference>
<reference evidence="3" key="1">
    <citation type="submission" date="2019-06" db="EMBL/GenBank/DDBJ databases">
        <authorList>
            <person name="Broberg M."/>
        </authorList>
    </citation>
    <scope>NUCLEOTIDE SEQUENCE [LARGE SCALE GENOMIC DNA]</scope>
</reference>
<dbReference type="EMBL" id="CABFNO020001527">
    <property type="protein sequence ID" value="CAG9994504.1"/>
    <property type="molecule type" value="Genomic_DNA"/>
</dbReference>
<dbReference type="Pfam" id="PF13302">
    <property type="entry name" value="Acetyltransf_3"/>
    <property type="match status" value="1"/>
</dbReference>
<evidence type="ECO:0000313" key="3">
    <source>
        <dbReference type="Proteomes" id="UP000754883"/>
    </source>
</evidence>